<dbReference type="Gene3D" id="3.10.530.10">
    <property type="entry name" value="CPE0013-like"/>
    <property type="match status" value="1"/>
</dbReference>
<dbReference type="PANTHER" id="PTHR39450:SF1">
    <property type="entry name" value="DUF1667 DOMAIN-CONTAINING PROTEIN"/>
    <property type="match status" value="1"/>
</dbReference>
<keyword evidence="2" id="KW-1185">Reference proteome</keyword>
<dbReference type="STRING" id="1121322.SAMN02745136_02631"/>
<dbReference type="Proteomes" id="UP000184386">
    <property type="component" value="Unassembled WGS sequence"/>
</dbReference>
<dbReference type="EMBL" id="FRAC01000012">
    <property type="protein sequence ID" value="SHK49216.1"/>
    <property type="molecule type" value="Genomic_DNA"/>
</dbReference>
<sequence>MEKRELICICCPLGCQMAVTIKDGKVIETVGNTCNRGKIYGEKEIINPTRIVTSTVKVDGGEKPYVSVKTKEDIPKSKIFECMKGLQNLTVKAPIYIGDIILDNAGETGIPIIATSNVLVK</sequence>
<dbReference type="Pfam" id="PF07892">
    <property type="entry name" value="DUF1667"/>
    <property type="match status" value="1"/>
</dbReference>
<reference evidence="1 2" key="1">
    <citation type="submission" date="2016-11" db="EMBL/GenBank/DDBJ databases">
        <authorList>
            <person name="Jaros S."/>
            <person name="Januszkiewicz K."/>
            <person name="Wedrychowicz H."/>
        </authorList>
    </citation>
    <scope>NUCLEOTIDE SEQUENCE [LARGE SCALE GENOMIC DNA]</scope>
    <source>
        <strain evidence="1 2">DSM 15929</strain>
    </source>
</reference>
<organism evidence="1 2">
    <name type="scientific">Anaerocolumna jejuensis DSM 15929</name>
    <dbReference type="NCBI Taxonomy" id="1121322"/>
    <lineage>
        <taxon>Bacteria</taxon>
        <taxon>Bacillati</taxon>
        <taxon>Bacillota</taxon>
        <taxon>Clostridia</taxon>
        <taxon>Lachnospirales</taxon>
        <taxon>Lachnospiraceae</taxon>
        <taxon>Anaerocolumna</taxon>
    </lineage>
</organism>
<dbReference type="PANTHER" id="PTHR39450">
    <property type="entry name" value="MOLYBDOPTERIN OXIDOREDUCTASE, 4FE-4S CLUSTER-BINDING SUBUNIT"/>
    <property type="match status" value="1"/>
</dbReference>
<gene>
    <name evidence="1" type="ORF">SAMN02745136_02631</name>
</gene>
<dbReference type="SUPFAM" id="SSF160148">
    <property type="entry name" value="CPE0013-like"/>
    <property type="match status" value="1"/>
</dbReference>
<dbReference type="AlphaFoldDB" id="A0A1M6SX08"/>
<dbReference type="OrthoDB" id="9811531at2"/>
<evidence type="ECO:0000313" key="1">
    <source>
        <dbReference type="EMBL" id="SHK49216.1"/>
    </source>
</evidence>
<proteinExistence type="predicted"/>
<dbReference type="SUPFAM" id="SSF53706">
    <property type="entry name" value="Formate dehydrogenase/DMSO reductase, domains 1-3"/>
    <property type="match status" value="1"/>
</dbReference>
<evidence type="ECO:0000313" key="2">
    <source>
        <dbReference type="Proteomes" id="UP000184386"/>
    </source>
</evidence>
<name>A0A1M6SX08_9FIRM</name>
<protein>
    <submittedName>
        <fullName evidence="1">CxxC motif-containing protein</fullName>
    </submittedName>
</protein>
<dbReference type="RefSeq" id="WP_073276701.1">
    <property type="nucleotide sequence ID" value="NZ_FRAC01000012.1"/>
</dbReference>
<dbReference type="InterPro" id="IPR012460">
    <property type="entry name" value="DUF1667"/>
</dbReference>
<dbReference type="InterPro" id="IPR036593">
    <property type="entry name" value="CPE0013-like_sf"/>
</dbReference>
<accession>A0A1M6SX08</accession>